<evidence type="ECO:0000313" key="2">
    <source>
        <dbReference type="EMBL" id="GLK99876.1"/>
    </source>
</evidence>
<dbReference type="Proteomes" id="UP001143480">
    <property type="component" value="Unassembled WGS sequence"/>
</dbReference>
<name>A0A9W6NKJ7_9ACTN</name>
<evidence type="ECO:0000256" key="1">
    <source>
        <dbReference type="SAM" id="MobiDB-lite"/>
    </source>
</evidence>
<comment type="caution">
    <text evidence="2">The sequence shown here is derived from an EMBL/GenBank/DDBJ whole genome shotgun (WGS) entry which is preliminary data.</text>
</comment>
<feature type="compositionally biased region" description="Low complexity" evidence="1">
    <location>
        <begin position="1"/>
        <end position="20"/>
    </location>
</feature>
<dbReference type="EMBL" id="BSFP01000005">
    <property type="protein sequence ID" value="GLK99876.1"/>
    <property type="molecule type" value="Genomic_DNA"/>
</dbReference>
<keyword evidence="3" id="KW-1185">Reference proteome</keyword>
<feature type="region of interest" description="Disordered" evidence="1">
    <location>
        <begin position="1"/>
        <end position="27"/>
    </location>
</feature>
<proteinExistence type="predicted"/>
<reference evidence="2" key="2">
    <citation type="submission" date="2023-01" db="EMBL/GenBank/DDBJ databases">
        <authorList>
            <person name="Sun Q."/>
            <person name="Evtushenko L."/>
        </authorList>
    </citation>
    <scope>NUCLEOTIDE SEQUENCE</scope>
    <source>
        <strain evidence="2">VKM Ac-1321</strain>
    </source>
</reference>
<evidence type="ECO:0000313" key="3">
    <source>
        <dbReference type="Proteomes" id="UP001143480"/>
    </source>
</evidence>
<reference evidence="2" key="1">
    <citation type="journal article" date="2014" name="Int. J. Syst. Evol. Microbiol.">
        <title>Complete genome sequence of Corynebacterium casei LMG S-19264T (=DSM 44701T), isolated from a smear-ripened cheese.</title>
        <authorList>
            <consortium name="US DOE Joint Genome Institute (JGI-PGF)"/>
            <person name="Walter F."/>
            <person name="Albersmeier A."/>
            <person name="Kalinowski J."/>
            <person name="Ruckert C."/>
        </authorList>
    </citation>
    <scope>NUCLEOTIDE SEQUENCE</scope>
    <source>
        <strain evidence="2">VKM Ac-1321</strain>
    </source>
</reference>
<dbReference type="AlphaFoldDB" id="A0A9W6NKJ7"/>
<protein>
    <submittedName>
        <fullName evidence="2">Uncharacterized protein</fullName>
    </submittedName>
</protein>
<organism evidence="2 3">
    <name type="scientific">Dactylosporangium matsuzakiense</name>
    <dbReference type="NCBI Taxonomy" id="53360"/>
    <lineage>
        <taxon>Bacteria</taxon>
        <taxon>Bacillati</taxon>
        <taxon>Actinomycetota</taxon>
        <taxon>Actinomycetes</taxon>
        <taxon>Micromonosporales</taxon>
        <taxon>Micromonosporaceae</taxon>
        <taxon>Dactylosporangium</taxon>
    </lineage>
</organism>
<gene>
    <name evidence="2" type="ORF">GCM10017581_016170</name>
</gene>
<sequence>MATGLPADEGVAEAAGPGAVSHPASTAIPATKVRAFKGRITVSYPRRRWKLACARNGADL</sequence>
<accession>A0A9W6NKJ7</accession>